<keyword evidence="5" id="KW-1185">Reference proteome</keyword>
<accession>A0A1Q3CX82</accession>
<evidence type="ECO:0000313" key="5">
    <source>
        <dbReference type="Proteomes" id="UP000187406"/>
    </source>
</evidence>
<dbReference type="OrthoDB" id="1750389at2759"/>
<dbReference type="InParanoid" id="A0A1Q3CX82"/>
<feature type="region of interest" description="Disordered" evidence="2">
    <location>
        <begin position="21"/>
        <end position="117"/>
    </location>
</feature>
<sequence>LQYLWNVDEAHNMALKAELHMKKHDYPRRNTLESSYSAAYNGKAPETSGQFQEKSPGSGSNTRQAAATITTGKDTPRKTNPYVKPIRDKCYRCGKPGHRSNNCPERKAVNLVDQERD</sequence>
<dbReference type="SUPFAM" id="SSF57756">
    <property type="entry name" value="Retrovirus zinc finger-like domains"/>
    <property type="match status" value="1"/>
</dbReference>
<dbReference type="AlphaFoldDB" id="A0A1Q3CX82"/>
<dbReference type="GO" id="GO:0003676">
    <property type="term" value="F:nucleic acid binding"/>
    <property type="evidence" value="ECO:0007669"/>
    <property type="project" value="InterPro"/>
</dbReference>
<dbReference type="Proteomes" id="UP000187406">
    <property type="component" value="Unassembled WGS sequence"/>
</dbReference>
<proteinExistence type="predicted"/>
<dbReference type="Pfam" id="PF00098">
    <property type="entry name" value="zf-CCHC"/>
    <property type="match status" value="1"/>
</dbReference>
<gene>
    <name evidence="4" type="ORF">CFOL_v3_28234</name>
</gene>
<evidence type="ECO:0000256" key="2">
    <source>
        <dbReference type="SAM" id="MobiDB-lite"/>
    </source>
</evidence>
<keyword evidence="1" id="KW-0479">Metal-binding</keyword>
<feature type="non-terminal residue" evidence="4">
    <location>
        <position position="117"/>
    </location>
</feature>
<evidence type="ECO:0000313" key="4">
    <source>
        <dbReference type="EMBL" id="GAV84792.1"/>
    </source>
</evidence>
<feature type="compositionally biased region" description="Basic and acidic residues" evidence="2">
    <location>
        <begin position="104"/>
        <end position="117"/>
    </location>
</feature>
<feature type="compositionally biased region" description="Polar residues" evidence="2">
    <location>
        <begin position="47"/>
        <end position="73"/>
    </location>
</feature>
<comment type="caution">
    <text evidence="4">The sequence shown here is derived from an EMBL/GenBank/DDBJ whole genome shotgun (WGS) entry which is preliminary data.</text>
</comment>
<reference evidence="5" key="1">
    <citation type="submission" date="2016-04" db="EMBL/GenBank/DDBJ databases">
        <title>Cephalotus genome sequencing.</title>
        <authorList>
            <person name="Fukushima K."/>
            <person name="Hasebe M."/>
            <person name="Fang X."/>
        </authorList>
    </citation>
    <scope>NUCLEOTIDE SEQUENCE [LARGE SCALE GENOMIC DNA]</scope>
    <source>
        <strain evidence="5">cv. St1</strain>
    </source>
</reference>
<dbReference type="PROSITE" id="PS50158">
    <property type="entry name" value="ZF_CCHC"/>
    <property type="match status" value="1"/>
</dbReference>
<dbReference type="InterPro" id="IPR036875">
    <property type="entry name" value="Znf_CCHC_sf"/>
</dbReference>
<organism evidence="4 5">
    <name type="scientific">Cephalotus follicularis</name>
    <name type="common">Albany pitcher plant</name>
    <dbReference type="NCBI Taxonomy" id="3775"/>
    <lineage>
        <taxon>Eukaryota</taxon>
        <taxon>Viridiplantae</taxon>
        <taxon>Streptophyta</taxon>
        <taxon>Embryophyta</taxon>
        <taxon>Tracheophyta</taxon>
        <taxon>Spermatophyta</taxon>
        <taxon>Magnoliopsida</taxon>
        <taxon>eudicotyledons</taxon>
        <taxon>Gunneridae</taxon>
        <taxon>Pentapetalae</taxon>
        <taxon>rosids</taxon>
        <taxon>fabids</taxon>
        <taxon>Oxalidales</taxon>
        <taxon>Cephalotaceae</taxon>
        <taxon>Cephalotus</taxon>
    </lineage>
</organism>
<protein>
    <submittedName>
        <fullName evidence="4">Zf-CCHC domain-containing protein</fullName>
    </submittedName>
</protein>
<dbReference type="Gene3D" id="4.10.60.10">
    <property type="entry name" value="Zinc finger, CCHC-type"/>
    <property type="match status" value="1"/>
</dbReference>
<evidence type="ECO:0000259" key="3">
    <source>
        <dbReference type="PROSITE" id="PS50158"/>
    </source>
</evidence>
<keyword evidence="1" id="KW-0862">Zinc</keyword>
<keyword evidence="1" id="KW-0863">Zinc-finger</keyword>
<dbReference type="EMBL" id="BDDD01003369">
    <property type="protein sequence ID" value="GAV84792.1"/>
    <property type="molecule type" value="Genomic_DNA"/>
</dbReference>
<evidence type="ECO:0000256" key="1">
    <source>
        <dbReference type="PROSITE-ProRule" id="PRU00047"/>
    </source>
</evidence>
<dbReference type="InterPro" id="IPR001878">
    <property type="entry name" value="Znf_CCHC"/>
</dbReference>
<name>A0A1Q3CX82_CEPFO</name>
<feature type="non-terminal residue" evidence="4">
    <location>
        <position position="1"/>
    </location>
</feature>
<dbReference type="GO" id="GO:0008270">
    <property type="term" value="F:zinc ion binding"/>
    <property type="evidence" value="ECO:0007669"/>
    <property type="project" value="UniProtKB-KW"/>
</dbReference>
<feature type="domain" description="CCHC-type" evidence="3">
    <location>
        <begin position="89"/>
        <end position="105"/>
    </location>
</feature>
<dbReference type="SMART" id="SM00343">
    <property type="entry name" value="ZnF_C2HC"/>
    <property type="match status" value="1"/>
</dbReference>